<evidence type="ECO:0000313" key="3">
    <source>
        <dbReference type="Proteomes" id="UP000014074"/>
    </source>
</evidence>
<accession>R8BP03</accession>
<dbReference type="KEGG" id="tmn:UCRPA7_3408"/>
<evidence type="ECO:0000313" key="2">
    <source>
        <dbReference type="EMBL" id="EOO01128.1"/>
    </source>
</evidence>
<dbReference type="Proteomes" id="UP000014074">
    <property type="component" value="Unassembled WGS sequence"/>
</dbReference>
<protein>
    <submittedName>
        <fullName evidence="2">Uncharacterized protein</fullName>
    </submittedName>
</protein>
<sequence length="153" mass="17125">MAPVLLTGEWPPPVAEGSAVWRVLLVVAVGVLEDVLDEELEEDVREELEEEEEEEDNDDDEEEDEDVEDFELVTDDEEADVEEAVVRVKLRVPVLGLTLVGVAKLLGISVKDTLWLAIFSAEVKPDALAWTVVARSEAVPHPYWKYPPSKTFL</sequence>
<gene>
    <name evidence="2" type="ORF">UCRPA7_3408</name>
</gene>
<name>R8BP03_PHAM7</name>
<keyword evidence="3" id="KW-1185">Reference proteome</keyword>
<dbReference type="EMBL" id="KB933041">
    <property type="protein sequence ID" value="EOO01128.1"/>
    <property type="molecule type" value="Genomic_DNA"/>
</dbReference>
<evidence type="ECO:0000256" key="1">
    <source>
        <dbReference type="SAM" id="MobiDB-lite"/>
    </source>
</evidence>
<feature type="region of interest" description="Disordered" evidence="1">
    <location>
        <begin position="40"/>
        <end position="74"/>
    </location>
</feature>
<dbReference type="GeneID" id="19323754"/>
<reference evidence="3" key="1">
    <citation type="journal article" date="2013" name="Genome Announc.">
        <title>Draft genome sequence of the ascomycete Phaeoacremonium aleophilum strain UCR-PA7, a causal agent of the esca disease complex in grapevines.</title>
        <authorList>
            <person name="Blanco-Ulate B."/>
            <person name="Rolshausen P."/>
            <person name="Cantu D."/>
        </authorList>
    </citation>
    <scope>NUCLEOTIDE SEQUENCE [LARGE SCALE GENOMIC DNA]</scope>
    <source>
        <strain evidence="3">UCR-PA7</strain>
    </source>
</reference>
<dbReference type="RefSeq" id="XP_007914106.1">
    <property type="nucleotide sequence ID" value="XM_007915915.1"/>
</dbReference>
<dbReference type="AlphaFoldDB" id="R8BP03"/>
<dbReference type="HOGENOM" id="CLU_1714592_0_0_1"/>
<organism evidence="2 3">
    <name type="scientific">Phaeoacremonium minimum (strain UCR-PA7)</name>
    <name type="common">Esca disease fungus</name>
    <name type="synonym">Togninia minima</name>
    <dbReference type="NCBI Taxonomy" id="1286976"/>
    <lineage>
        <taxon>Eukaryota</taxon>
        <taxon>Fungi</taxon>
        <taxon>Dikarya</taxon>
        <taxon>Ascomycota</taxon>
        <taxon>Pezizomycotina</taxon>
        <taxon>Sordariomycetes</taxon>
        <taxon>Sordariomycetidae</taxon>
        <taxon>Togniniales</taxon>
        <taxon>Togniniaceae</taxon>
        <taxon>Phaeoacremonium</taxon>
    </lineage>
</organism>
<proteinExistence type="predicted"/>